<dbReference type="SMART" id="SM00449">
    <property type="entry name" value="SPRY"/>
    <property type="match status" value="1"/>
</dbReference>
<evidence type="ECO:0000313" key="8">
    <source>
        <dbReference type="Proteomes" id="UP000265000"/>
    </source>
</evidence>
<dbReference type="STRING" id="8078.ENSFHEP00000030557"/>
<dbReference type="InterPro" id="IPR050143">
    <property type="entry name" value="TRIM/RBCC"/>
</dbReference>
<evidence type="ECO:0000256" key="2">
    <source>
        <dbReference type="ARBA" id="ARBA00022771"/>
    </source>
</evidence>
<dbReference type="InterPro" id="IPR017907">
    <property type="entry name" value="Znf_RING_CS"/>
</dbReference>
<dbReference type="InterPro" id="IPR013320">
    <property type="entry name" value="ConA-like_dom_sf"/>
</dbReference>
<dbReference type="PRINTS" id="PR01407">
    <property type="entry name" value="BUTYPHLNCDUF"/>
</dbReference>
<name>A0A3Q2QU31_FUNHE</name>
<dbReference type="GeneTree" id="ENSGT01040000240400"/>
<reference evidence="7" key="1">
    <citation type="submission" date="2025-08" db="UniProtKB">
        <authorList>
            <consortium name="Ensembl"/>
        </authorList>
    </citation>
    <scope>IDENTIFICATION</scope>
</reference>
<dbReference type="Ensembl" id="ENSFHET00000032769.1">
    <property type="protein sequence ID" value="ENSFHEP00000030557.1"/>
    <property type="gene ID" value="ENSFHEG00000015914.1"/>
</dbReference>
<dbReference type="InterPro" id="IPR013083">
    <property type="entry name" value="Znf_RING/FYVE/PHD"/>
</dbReference>
<dbReference type="InterPro" id="IPR006574">
    <property type="entry name" value="PRY"/>
</dbReference>
<dbReference type="PROSITE" id="PS00518">
    <property type="entry name" value="ZF_RING_1"/>
    <property type="match status" value="1"/>
</dbReference>
<dbReference type="InterPro" id="IPR027370">
    <property type="entry name" value="Znf-RING_euk"/>
</dbReference>
<dbReference type="PANTHER" id="PTHR24103">
    <property type="entry name" value="E3 UBIQUITIN-PROTEIN LIGASE TRIM"/>
    <property type="match status" value="1"/>
</dbReference>
<sequence length="387" mass="44244">MSTASCLLSEDHFRCFICQNVFTDPVSTPCGHNFCKSCMTEDVCPECQRMVYPKPELHVNTVIAELLDVFRRSAQRQNPEAQAAEPRRGYFFTNRGIVIIAMALLFVLSAQIKENPHLAEETKGEKPEKPEVNIRDMIEEIKHCSQLGTEDVWTFSSAKRCLNLTWDQMKLLSAAHLEQIFTQVMRKETPRLLMRAELLRAQRYAADVTLDPDTVHAKLFLSDDRKQVRCCVPKRSLPHNPKRFIHFKYVLGEQSFSSGRFYFEVQVKGKTNWTLGVAEESIRRFGLMRLRPQSGSWTLTVRNGNEFCGQSEPPVCFSPQPVPEKVGVFVDYEEGLVLFYDVDAAALIYSFTGCFFTERLHPFFGPGHNYDGTNDAPLIITPVRLQN</sequence>
<evidence type="ECO:0000256" key="3">
    <source>
        <dbReference type="ARBA" id="ARBA00022833"/>
    </source>
</evidence>
<dbReference type="Gene3D" id="3.30.40.10">
    <property type="entry name" value="Zinc/RING finger domain, C3HC4 (zinc finger)"/>
    <property type="match status" value="1"/>
</dbReference>
<dbReference type="PROSITE" id="PS50188">
    <property type="entry name" value="B302_SPRY"/>
    <property type="match status" value="1"/>
</dbReference>
<dbReference type="SUPFAM" id="SSF57850">
    <property type="entry name" value="RING/U-box"/>
    <property type="match status" value="1"/>
</dbReference>
<evidence type="ECO:0000259" key="5">
    <source>
        <dbReference type="PROSITE" id="PS50089"/>
    </source>
</evidence>
<dbReference type="InterPro" id="IPR001841">
    <property type="entry name" value="Znf_RING"/>
</dbReference>
<dbReference type="SMART" id="SM00184">
    <property type="entry name" value="RING"/>
    <property type="match status" value="1"/>
</dbReference>
<evidence type="ECO:0000259" key="6">
    <source>
        <dbReference type="PROSITE" id="PS50188"/>
    </source>
</evidence>
<keyword evidence="8" id="KW-1185">Reference proteome</keyword>
<dbReference type="InterPro" id="IPR003879">
    <property type="entry name" value="Butyrophylin_SPRY"/>
</dbReference>
<evidence type="ECO:0000256" key="4">
    <source>
        <dbReference type="PROSITE-ProRule" id="PRU00175"/>
    </source>
</evidence>
<dbReference type="FunFam" id="2.60.120.920:FF:000004">
    <property type="entry name" value="Butyrophilin subfamily 1 member A1"/>
    <property type="match status" value="1"/>
</dbReference>
<evidence type="ECO:0000256" key="1">
    <source>
        <dbReference type="ARBA" id="ARBA00022723"/>
    </source>
</evidence>
<dbReference type="Pfam" id="PF13765">
    <property type="entry name" value="PRY"/>
    <property type="match status" value="1"/>
</dbReference>
<protein>
    <submittedName>
        <fullName evidence="7">E3 ubiquitin-protein ligase TRIM21-like</fullName>
    </submittedName>
</protein>
<dbReference type="InterPro" id="IPR003877">
    <property type="entry name" value="SPRY_dom"/>
</dbReference>
<dbReference type="CDD" id="cd13733">
    <property type="entry name" value="SPRY_PRY_C-I_1"/>
    <property type="match status" value="1"/>
</dbReference>
<keyword evidence="3" id="KW-0862">Zinc</keyword>
<reference evidence="7" key="2">
    <citation type="submission" date="2025-09" db="UniProtKB">
        <authorList>
            <consortium name="Ensembl"/>
        </authorList>
    </citation>
    <scope>IDENTIFICATION</scope>
</reference>
<dbReference type="Gene3D" id="2.60.120.920">
    <property type="match status" value="1"/>
</dbReference>
<evidence type="ECO:0000313" key="7">
    <source>
        <dbReference type="Ensembl" id="ENSFHEP00000030557.1"/>
    </source>
</evidence>
<dbReference type="SUPFAM" id="SSF49899">
    <property type="entry name" value="Concanavalin A-like lectins/glucanases"/>
    <property type="match status" value="1"/>
</dbReference>
<accession>A0A3Q2QU31</accession>
<dbReference type="PROSITE" id="PS50089">
    <property type="entry name" value="ZF_RING_2"/>
    <property type="match status" value="1"/>
</dbReference>
<proteinExistence type="predicted"/>
<dbReference type="Pfam" id="PF00622">
    <property type="entry name" value="SPRY"/>
    <property type="match status" value="1"/>
</dbReference>
<dbReference type="SMART" id="SM00589">
    <property type="entry name" value="PRY"/>
    <property type="match status" value="1"/>
</dbReference>
<organism evidence="7 8">
    <name type="scientific">Fundulus heteroclitus</name>
    <name type="common">Killifish</name>
    <name type="synonym">Mummichog</name>
    <dbReference type="NCBI Taxonomy" id="8078"/>
    <lineage>
        <taxon>Eukaryota</taxon>
        <taxon>Metazoa</taxon>
        <taxon>Chordata</taxon>
        <taxon>Craniata</taxon>
        <taxon>Vertebrata</taxon>
        <taxon>Euteleostomi</taxon>
        <taxon>Actinopterygii</taxon>
        <taxon>Neopterygii</taxon>
        <taxon>Teleostei</taxon>
        <taxon>Neoteleostei</taxon>
        <taxon>Acanthomorphata</taxon>
        <taxon>Ovalentaria</taxon>
        <taxon>Atherinomorphae</taxon>
        <taxon>Cyprinodontiformes</taxon>
        <taxon>Fundulidae</taxon>
        <taxon>Fundulus</taxon>
    </lineage>
</organism>
<dbReference type="Pfam" id="PF13445">
    <property type="entry name" value="zf-RING_UBOX"/>
    <property type="match status" value="1"/>
</dbReference>
<dbReference type="Proteomes" id="UP000265000">
    <property type="component" value="Unplaced"/>
</dbReference>
<dbReference type="InterPro" id="IPR001870">
    <property type="entry name" value="B30.2/SPRY"/>
</dbReference>
<keyword evidence="1" id="KW-0479">Metal-binding</keyword>
<feature type="domain" description="RING-type" evidence="5">
    <location>
        <begin position="15"/>
        <end position="48"/>
    </location>
</feature>
<dbReference type="AlphaFoldDB" id="A0A3Q2QU31"/>
<dbReference type="InterPro" id="IPR043136">
    <property type="entry name" value="B30.2/SPRY_sf"/>
</dbReference>
<feature type="domain" description="B30.2/SPRY" evidence="6">
    <location>
        <begin position="188"/>
        <end position="383"/>
    </location>
</feature>
<keyword evidence="2 4" id="KW-0863">Zinc-finger</keyword>
<dbReference type="GO" id="GO:0008270">
    <property type="term" value="F:zinc ion binding"/>
    <property type="evidence" value="ECO:0007669"/>
    <property type="project" value="UniProtKB-KW"/>
</dbReference>